<dbReference type="Proteomes" id="UP000652761">
    <property type="component" value="Unassembled WGS sequence"/>
</dbReference>
<evidence type="ECO:0000313" key="1">
    <source>
        <dbReference type="EMBL" id="MQL68202.1"/>
    </source>
</evidence>
<comment type="caution">
    <text evidence="1">The sequence shown here is derived from an EMBL/GenBank/DDBJ whole genome shotgun (WGS) entry which is preliminary data.</text>
</comment>
<organism evidence="1 2">
    <name type="scientific">Colocasia esculenta</name>
    <name type="common">Wild taro</name>
    <name type="synonym">Arum esculentum</name>
    <dbReference type="NCBI Taxonomy" id="4460"/>
    <lineage>
        <taxon>Eukaryota</taxon>
        <taxon>Viridiplantae</taxon>
        <taxon>Streptophyta</taxon>
        <taxon>Embryophyta</taxon>
        <taxon>Tracheophyta</taxon>
        <taxon>Spermatophyta</taxon>
        <taxon>Magnoliopsida</taxon>
        <taxon>Liliopsida</taxon>
        <taxon>Araceae</taxon>
        <taxon>Aroideae</taxon>
        <taxon>Colocasieae</taxon>
        <taxon>Colocasia</taxon>
    </lineage>
</organism>
<evidence type="ECO:0000313" key="2">
    <source>
        <dbReference type="Proteomes" id="UP000652761"/>
    </source>
</evidence>
<accession>A0A843T788</accession>
<sequence>MLPHQPSLDLFQEIEKTLARSCTKTQLWRLQSSDSRLHPATYCIRRVAGTSGRTSPTVVWFLHRHRTRRRAIVELLGSAQGELLWPFRSIWSVAERRPVRTSRDVTSGRSSRPWHRKVLYFPHCRLWIMEYSCKERADVWWASLLRTWFEDGAIDVAWD</sequence>
<proteinExistence type="predicted"/>
<protein>
    <submittedName>
        <fullName evidence="1">Uncharacterized protein</fullName>
    </submittedName>
</protein>
<gene>
    <name evidence="1" type="ORF">Taro_000481</name>
</gene>
<dbReference type="EMBL" id="NMUH01000009">
    <property type="protein sequence ID" value="MQL68202.1"/>
    <property type="molecule type" value="Genomic_DNA"/>
</dbReference>
<name>A0A843T788_COLES</name>
<keyword evidence="2" id="KW-1185">Reference proteome</keyword>
<dbReference type="AlphaFoldDB" id="A0A843T788"/>
<reference evidence="1" key="1">
    <citation type="submission" date="2017-07" db="EMBL/GenBank/DDBJ databases">
        <title>Taro Niue Genome Assembly and Annotation.</title>
        <authorList>
            <person name="Atibalentja N."/>
            <person name="Keating K."/>
            <person name="Fields C.J."/>
        </authorList>
    </citation>
    <scope>NUCLEOTIDE SEQUENCE</scope>
    <source>
        <strain evidence="1">Niue_2</strain>
        <tissue evidence="1">Leaf</tissue>
    </source>
</reference>